<evidence type="ECO:0000313" key="3">
    <source>
        <dbReference type="Proteomes" id="UP000472272"/>
    </source>
</evidence>
<dbReference type="Gene3D" id="3.60.10.10">
    <property type="entry name" value="Endonuclease/exonuclease/phosphatase"/>
    <property type="match status" value="1"/>
</dbReference>
<dbReference type="InterPro" id="IPR043502">
    <property type="entry name" value="DNA/RNA_pol_sf"/>
</dbReference>
<reference evidence="2" key="2">
    <citation type="submission" date="2025-08" db="UniProtKB">
        <authorList>
            <consortium name="Ensembl"/>
        </authorList>
    </citation>
    <scope>IDENTIFICATION</scope>
</reference>
<keyword evidence="3" id="KW-1185">Reference proteome</keyword>
<dbReference type="Pfam" id="PF03372">
    <property type="entry name" value="Exo_endo_phos"/>
    <property type="match status" value="1"/>
</dbReference>
<dbReference type="SUPFAM" id="SSF56672">
    <property type="entry name" value="DNA/RNA polymerases"/>
    <property type="match status" value="1"/>
</dbReference>
<protein>
    <recommendedName>
        <fullName evidence="1">Reverse transcriptase domain-containing protein</fullName>
    </recommendedName>
</protein>
<dbReference type="InterPro" id="IPR000477">
    <property type="entry name" value="RT_dom"/>
</dbReference>
<evidence type="ECO:0000259" key="1">
    <source>
        <dbReference type="PROSITE" id="PS50878"/>
    </source>
</evidence>
<feature type="domain" description="Reverse transcriptase" evidence="1">
    <location>
        <begin position="492"/>
        <end position="766"/>
    </location>
</feature>
<name>A0A670J923_PODMU</name>
<dbReference type="Proteomes" id="UP000472272">
    <property type="component" value="Chromosome 11"/>
</dbReference>
<dbReference type="InterPro" id="IPR036691">
    <property type="entry name" value="Endo/exonu/phosph_ase_sf"/>
</dbReference>
<dbReference type="OMA" id="HSPIEME"/>
<dbReference type="GO" id="GO:0003824">
    <property type="term" value="F:catalytic activity"/>
    <property type="evidence" value="ECO:0007669"/>
    <property type="project" value="InterPro"/>
</dbReference>
<dbReference type="CDD" id="cd09076">
    <property type="entry name" value="L1-EN"/>
    <property type="match status" value="1"/>
</dbReference>
<reference evidence="2 3" key="1">
    <citation type="journal article" date="2019" name="Proc. Natl. Acad. Sci. U.S.A.">
        <title>Regulatory changes in pterin and carotenoid genes underlie balanced color polymorphisms in the wall lizard.</title>
        <authorList>
            <person name="Andrade P."/>
            <person name="Pinho C."/>
            <person name="Perez I de Lanuza G."/>
            <person name="Afonso S."/>
            <person name="Brejcha J."/>
            <person name="Rubin C.J."/>
            <person name="Wallerman O."/>
            <person name="Pereira P."/>
            <person name="Sabatino S.J."/>
            <person name="Bellati A."/>
            <person name="Pellitteri-Rosa D."/>
            <person name="Bosakova Z."/>
            <person name="Bunikis I."/>
            <person name="Carretero M.A."/>
            <person name="Feiner N."/>
            <person name="Marsik P."/>
            <person name="Pauperio F."/>
            <person name="Salvi D."/>
            <person name="Soler L."/>
            <person name="While G.M."/>
            <person name="Uller T."/>
            <person name="Font E."/>
            <person name="Andersson L."/>
            <person name="Carneiro M."/>
        </authorList>
    </citation>
    <scope>NUCLEOTIDE SEQUENCE</scope>
</reference>
<dbReference type="SUPFAM" id="SSF56219">
    <property type="entry name" value="DNase I-like"/>
    <property type="match status" value="1"/>
</dbReference>
<dbReference type="PANTHER" id="PTHR31635">
    <property type="entry name" value="REVERSE TRANSCRIPTASE DOMAIN-CONTAINING PROTEIN-RELATED"/>
    <property type="match status" value="1"/>
</dbReference>
<dbReference type="InterPro" id="IPR005135">
    <property type="entry name" value="Endo/exonuclease/phosphatase"/>
</dbReference>
<dbReference type="Pfam" id="PF00078">
    <property type="entry name" value="RVT_1"/>
    <property type="match status" value="1"/>
</dbReference>
<dbReference type="PANTHER" id="PTHR31635:SF196">
    <property type="entry name" value="REVERSE TRANSCRIPTASE DOMAIN-CONTAINING PROTEIN-RELATED"/>
    <property type="match status" value="1"/>
</dbReference>
<dbReference type="AlphaFoldDB" id="A0A670J923"/>
<organism evidence="2 3">
    <name type="scientific">Podarcis muralis</name>
    <name type="common">Wall lizard</name>
    <name type="synonym">Lacerta muralis</name>
    <dbReference type="NCBI Taxonomy" id="64176"/>
    <lineage>
        <taxon>Eukaryota</taxon>
        <taxon>Metazoa</taxon>
        <taxon>Chordata</taxon>
        <taxon>Craniata</taxon>
        <taxon>Vertebrata</taxon>
        <taxon>Euteleostomi</taxon>
        <taxon>Lepidosauria</taxon>
        <taxon>Squamata</taxon>
        <taxon>Bifurcata</taxon>
        <taxon>Unidentata</taxon>
        <taxon>Episquamata</taxon>
        <taxon>Laterata</taxon>
        <taxon>Lacertibaenia</taxon>
        <taxon>Lacertidae</taxon>
        <taxon>Podarcis</taxon>
    </lineage>
</organism>
<accession>A0A670J923</accession>
<sequence length="1253" mass="150044">MALKIWNWNVNGMNNKKKRNGIEHILKKKNLDIICLQETHVAKKHRKVLINKRLGNEFISSDKEKKRGVVLYIKNKIESHQLFKDEEGRMIAAQITWQGEKMIIVGIYAPNGNKTEFFRMLEEKLFEYMDQKIIVMGDMNGVVSLELDRLRKIKNKEGKLPKTFFTMMKNYNLIDIWRLRNPLEKQFTYHSEPNQSFSRIDQIWVSNELTPRIKKIEIQAKVLSDHSPIEMELKGLEERTYRWRLNDNLWDDQKFVEKAQKNLTEFFRNNMDKGTRTSVVWDASKAVMRGLLIQQNVWKRNNREKWTKEILRQIMDYEQKLIKKPNNEKIRQEIKILQTQFAMTINKEVEWNVKRLRQKNFEFANKPGKWLAWQVKKRKEQNTISKIKFNGEETTEPKVIRRAFVDYYKQLYRNKERNNKKKIERYLKDKMIRKIPTEEKEQLNAPIGKEEVEEAIKELKRGKAPGPDGFTSSYYKEMKDSLMVPLIKVMNNILIEKDIPGTWKEAFITIIPKQESDLTQVKNYRPISLLNTDYKIFAGILAKRLKKILIKIIHKDQQGFLPGRQIKNNIRNIVNVIEYLSDRCDKPASLIFVDAEKAFDNVIWEFMLKNLKFMEVGQEFYNGIEAIYTDQNARLIVNNIITEDIKISKGTRQGCPLSPLLFIVVLEVLLNAIRQNKQIKGIMLGKNEYKSKAFADDVVLTVEEPTDSIKEILNEMEQFGELAGFRLNKKKTKMIVKNMDRDKIELLQQRTEIEVVKKIKYLGIWLSDKNIDLYQNNYIPVWKGVRKDLETWARMKLSFWGRISMVKMMILPKLLFLFQNIPIIKGTKMFKEWQRVISRYVWEGKKPRIKFKLLTDLKERGGFSLPDMRLYYEAACLCWIKEWVKLENTELLDLEGFNNKVGWHAYLWNDKKRADKNFTNHIFKGALLEVWKRYKNILEPKIPHWLSPLEMMGIKKVNMREKWGNYGEMVCNEGGKWKLKPYDQIKALTYDWLHYFQINEMFKKELKERSYAAKESTFQKEIINNEYKNLSRMYKILLEWYTQDEEVKAVMVHWARDFGYNVQLEDWERLWKENIKFTACTTLRENMMKMLYRWYLSPTKLAKMYKLDNKCWKCKNKEGTFFHQWWECKKIKCFWEEIYNELKEMLKYTFAKKPEAFLLGIVGKDVRRRDHKLFQYAVTAARIVLAQKWKQEEVPTVEEWRIKLIEYAELDKLTGKIRYTKDQKFIKDWEKFVSYLENKHGVKTTLAGFKEAL</sequence>
<dbReference type="GeneTree" id="ENSGT01150000286916"/>
<evidence type="ECO:0000313" key="2">
    <source>
        <dbReference type="Ensembl" id="ENSPMRP00000020766.1"/>
    </source>
</evidence>
<proteinExistence type="predicted"/>
<dbReference type="PROSITE" id="PS50878">
    <property type="entry name" value="RT_POL"/>
    <property type="match status" value="1"/>
</dbReference>
<dbReference type="CDD" id="cd01650">
    <property type="entry name" value="RT_nLTR_like"/>
    <property type="match status" value="1"/>
</dbReference>
<reference evidence="2" key="3">
    <citation type="submission" date="2025-09" db="UniProtKB">
        <authorList>
            <consortium name="Ensembl"/>
        </authorList>
    </citation>
    <scope>IDENTIFICATION</scope>
</reference>
<dbReference type="Ensembl" id="ENSPMRT00000022051.1">
    <property type="protein sequence ID" value="ENSPMRP00000020766.1"/>
    <property type="gene ID" value="ENSPMRG00000013483.1"/>
</dbReference>